<dbReference type="Gene3D" id="3.90.550.10">
    <property type="entry name" value="Spore Coat Polysaccharide Biosynthesis Protein SpsA, Chain A"/>
    <property type="match status" value="1"/>
</dbReference>
<reference evidence="7" key="1">
    <citation type="journal article" date="2019" name="Int. J. Syst. Evol. Microbiol.">
        <title>The Global Catalogue of Microorganisms (GCM) 10K type strain sequencing project: providing services to taxonomists for standard genome sequencing and annotation.</title>
        <authorList>
            <consortium name="The Broad Institute Genomics Platform"/>
            <consortium name="The Broad Institute Genome Sequencing Center for Infectious Disease"/>
            <person name="Wu L."/>
            <person name="Ma J."/>
        </authorList>
    </citation>
    <scope>NUCLEOTIDE SEQUENCE [LARGE SCALE GENOMIC DNA]</scope>
    <source>
        <strain evidence="7">CGMCC 1.12471</strain>
    </source>
</reference>
<dbReference type="PANTHER" id="PTHR43179:SF12">
    <property type="entry name" value="GALACTOFURANOSYLTRANSFERASE GLFT2"/>
    <property type="match status" value="1"/>
</dbReference>
<evidence type="ECO:0000256" key="4">
    <source>
        <dbReference type="ARBA" id="ARBA00022679"/>
    </source>
</evidence>
<keyword evidence="7" id="KW-1185">Reference proteome</keyword>
<keyword evidence="4 6" id="KW-0808">Transferase</keyword>
<dbReference type="RefSeq" id="WP_377932493.1">
    <property type="nucleotide sequence ID" value="NZ_JBHUEA010000005.1"/>
</dbReference>
<evidence type="ECO:0000313" key="7">
    <source>
        <dbReference type="Proteomes" id="UP001597347"/>
    </source>
</evidence>
<dbReference type="CDD" id="cd00761">
    <property type="entry name" value="Glyco_tranf_GTA_type"/>
    <property type="match status" value="1"/>
</dbReference>
<evidence type="ECO:0000313" key="6">
    <source>
        <dbReference type="EMBL" id="MFD1720814.1"/>
    </source>
</evidence>
<dbReference type="InterPro" id="IPR029044">
    <property type="entry name" value="Nucleotide-diphossugar_trans"/>
</dbReference>
<proteinExistence type="inferred from homology"/>
<dbReference type="GO" id="GO:0016757">
    <property type="term" value="F:glycosyltransferase activity"/>
    <property type="evidence" value="ECO:0007669"/>
    <property type="project" value="UniProtKB-KW"/>
</dbReference>
<dbReference type="EC" id="2.4.-.-" evidence="6"/>
<protein>
    <submittedName>
        <fullName evidence="6">Glycosyltransferase family 2 protein</fullName>
        <ecNumber evidence="6">2.4.-.-</ecNumber>
    </submittedName>
</protein>
<dbReference type="EMBL" id="JBHUEA010000005">
    <property type="protein sequence ID" value="MFD1720814.1"/>
    <property type="molecule type" value="Genomic_DNA"/>
</dbReference>
<comment type="pathway">
    <text evidence="1">Cell wall biogenesis; cell wall polysaccharide biosynthesis.</text>
</comment>
<feature type="domain" description="Glycosyltransferase 2-like" evidence="5">
    <location>
        <begin position="8"/>
        <end position="135"/>
    </location>
</feature>
<dbReference type="Proteomes" id="UP001597347">
    <property type="component" value="Unassembled WGS sequence"/>
</dbReference>
<evidence type="ECO:0000256" key="2">
    <source>
        <dbReference type="ARBA" id="ARBA00006739"/>
    </source>
</evidence>
<comment type="similarity">
    <text evidence="2">Belongs to the glycosyltransferase 2 family.</text>
</comment>
<dbReference type="PANTHER" id="PTHR43179">
    <property type="entry name" value="RHAMNOSYLTRANSFERASE WBBL"/>
    <property type="match status" value="1"/>
</dbReference>
<evidence type="ECO:0000256" key="3">
    <source>
        <dbReference type="ARBA" id="ARBA00022676"/>
    </source>
</evidence>
<organism evidence="6 7">
    <name type="scientific">Amnibacterium endophyticum</name>
    <dbReference type="NCBI Taxonomy" id="2109337"/>
    <lineage>
        <taxon>Bacteria</taxon>
        <taxon>Bacillati</taxon>
        <taxon>Actinomycetota</taxon>
        <taxon>Actinomycetes</taxon>
        <taxon>Micrococcales</taxon>
        <taxon>Microbacteriaceae</taxon>
        <taxon>Amnibacterium</taxon>
    </lineage>
</organism>
<dbReference type="Pfam" id="PF00535">
    <property type="entry name" value="Glycos_transf_2"/>
    <property type="match status" value="1"/>
</dbReference>
<evidence type="ECO:0000259" key="5">
    <source>
        <dbReference type="Pfam" id="PF00535"/>
    </source>
</evidence>
<dbReference type="SUPFAM" id="SSF53448">
    <property type="entry name" value="Nucleotide-diphospho-sugar transferases"/>
    <property type="match status" value="1"/>
</dbReference>
<evidence type="ECO:0000256" key="1">
    <source>
        <dbReference type="ARBA" id="ARBA00004776"/>
    </source>
</evidence>
<accession>A0ABW4LCD7</accession>
<name>A0ABW4LCD7_9MICO</name>
<sequence>MTDTRVVVAVLTYKRPDDLAAVLPLLVDQAVDVPDGFAVEVLVVDNDPAAGARQQVEAFAASVPVRYEHEAEPGIAAARNRALDRSSDARLLVYIDDDERPEPHWLRLLLETWLGHAAAGVVGPVVSTFAVEPPSFVRAGRFFDRRRLPSGTAVTVAATNNLLLDLDLVRAAGLRFDTTLGTVGGSDTLFTRGLVQAGGRMVWCDEAVVVDVVPAERTTTSWNLRRALRSGNSWSVTALRLEQGGPLQRARLVGRGAVRIGGGAARAAWGAVARSEAHRARGIRSVARGTGMVMGATGLLYREYKR</sequence>
<keyword evidence="3 6" id="KW-0328">Glycosyltransferase</keyword>
<dbReference type="InterPro" id="IPR001173">
    <property type="entry name" value="Glyco_trans_2-like"/>
</dbReference>
<gene>
    <name evidence="6" type="ORF">ACFSBI_04570</name>
</gene>
<comment type="caution">
    <text evidence="6">The sequence shown here is derived from an EMBL/GenBank/DDBJ whole genome shotgun (WGS) entry which is preliminary data.</text>
</comment>